<sequence length="86" mass="9007">MSPGCQSSPEIEPPLPPPSPLMETESPPPLSPSTETETPCASFFVAGEERVVASSSSTFASGDRNSNTVSGDWRPLQALVPIGSKY</sequence>
<organism evidence="2 3">
    <name type="scientific">Cuscuta campestris</name>
    <dbReference type="NCBI Taxonomy" id="132261"/>
    <lineage>
        <taxon>Eukaryota</taxon>
        <taxon>Viridiplantae</taxon>
        <taxon>Streptophyta</taxon>
        <taxon>Embryophyta</taxon>
        <taxon>Tracheophyta</taxon>
        <taxon>Spermatophyta</taxon>
        <taxon>Magnoliopsida</taxon>
        <taxon>eudicotyledons</taxon>
        <taxon>Gunneridae</taxon>
        <taxon>Pentapetalae</taxon>
        <taxon>asterids</taxon>
        <taxon>lamiids</taxon>
        <taxon>Solanales</taxon>
        <taxon>Convolvulaceae</taxon>
        <taxon>Cuscuteae</taxon>
        <taxon>Cuscuta</taxon>
        <taxon>Cuscuta subgen. Grammica</taxon>
        <taxon>Cuscuta sect. Cleistogrammica</taxon>
    </lineage>
</organism>
<dbReference type="AlphaFoldDB" id="A0A484L711"/>
<accession>A0A484L711</accession>
<feature type="compositionally biased region" description="Pro residues" evidence="1">
    <location>
        <begin position="11"/>
        <end position="31"/>
    </location>
</feature>
<reference evidence="2 3" key="1">
    <citation type="submission" date="2018-04" db="EMBL/GenBank/DDBJ databases">
        <authorList>
            <person name="Vogel A."/>
        </authorList>
    </citation>
    <scope>NUCLEOTIDE SEQUENCE [LARGE SCALE GENOMIC DNA]</scope>
</reference>
<gene>
    <name evidence="2" type="ORF">CCAM_LOCUS13919</name>
</gene>
<evidence type="ECO:0000313" key="3">
    <source>
        <dbReference type="Proteomes" id="UP000595140"/>
    </source>
</evidence>
<feature type="region of interest" description="Disordered" evidence="1">
    <location>
        <begin position="1"/>
        <end position="40"/>
    </location>
</feature>
<feature type="compositionally biased region" description="Polar residues" evidence="1">
    <location>
        <begin position="54"/>
        <end position="70"/>
    </location>
</feature>
<evidence type="ECO:0000313" key="2">
    <source>
        <dbReference type="EMBL" id="VFQ72143.1"/>
    </source>
</evidence>
<name>A0A484L711_9ASTE</name>
<feature type="region of interest" description="Disordered" evidence="1">
    <location>
        <begin position="54"/>
        <end position="74"/>
    </location>
</feature>
<proteinExistence type="predicted"/>
<dbReference type="EMBL" id="OOIL02001115">
    <property type="protein sequence ID" value="VFQ72143.1"/>
    <property type="molecule type" value="Genomic_DNA"/>
</dbReference>
<dbReference type="Proteomes" id="UP000595140">
    <property type="component" value="Unassembled WGS sequence"/>
</dbReference>
<keyword evidence="3" id="KW-1185">Reference proteome</keyword>
<protein>
    <submittedName>
        <fullName evidence="2">Uncharacterized protein</fullName>
    </submittedName>
</protein>
<evidence type="ECO:0000256" key="1">
    <source>
        <dbReference type="SAM" id="MobiDB-lite"/>
    </source>
</evidence>